<evidence type="ECO:0000313" key="1">
    <source>
        <dbReference type="EMBL" id="CAF1688614.1"/>
    </source>
</evidence>
<dbReference type="AlphaFoldDB" id="A0A816HN32"/>
<proteinExistence type="predicted"/>
<dbReference type="Proteomes" id="UP000663828">
    <property type="component" value="Unassembled WGS sequence"/>
</dbReference>
<sequence length="135" mass="15991">MLRRLYPDIVDIVTIDTLARNLQSVWLYYELTNFIFMTSKLKEISYPYAIAEKRNLNWIYHIFTVFWSNHEDIFGSCKCGHCSRVIILDGHQKPRRLVCKYDNVTSLVNINELGPLNKGCPYMPQRRQSDKRESN</sequence>
<reference evidence="1" key="1">
    <citation type="submission" date="2021-02" db="EMBL/GenBank/DDBJ databases">
        <authorList>
            <person name="Nowell W R."/>
        </authorList>
    </citation>
    <scope>NUCLEOTIDE SEQUENCE</scope>
</reference>
<protein>
    <submittedName>
        <fullName evidence="1">Uncharacterized protein</fullName>
    </submittedName>
</protein>
<organism evidence="1 2">
    <name type="scientific">Adineta ricciae</name>
    <name type="common">Rotifer</name>
    <dbReference type="NCBI Taxonomy" id="249248"/>
    <lineage>
        <taxon>Eukaryota</taxon>
        <taxon>Metazoa</taxon>
        <taxon>Spiralia</taxon>
        <taxon>Gnathifera</taxon>
        <taxon>Rotifera</taxon>
        <taxon>Eurotatoria</taxon>
        <taxon>Bdelloidea</taxon>
        <taxon>Adinetida</taxon>
        <taxon>Adinetidae</taxon>
        <taxon>Adineta</taxon>
    </lineage>
</organism>
<gene>
    <name evidence="1" type="ORF">XAT740_LOCUS62933</name>
</gene>
<feature type="non-terminal residue" evidence="1">
    <location>
        <position position="1"/>
    </location>
</feature>
<evidence type="ECO:0000313" key="2">
    <source>
        <dbReference type="Proteomes" id="UP000663828"/>
    </source>
</evidence>
<accession>A0A816HN32</accession>
<keyword evidence="2" id="KW-1185">Reference proteome</keyword>
<comment type="caution">
    <text evidence="1">The sequence shown here is derived from an EMBL/GenBank/DDBJ whole genome shotgun (WGS) entry which is preliminary data.</text>
</comment>
<dbReference type="EMBL" id="CAJNOR010018475">
    <property type="protein sequence ID" value="CAF1688614.1"/>
    <property type="molecule type" value="Genomic_DNA"/>
</dbReference>
<name>A0A816HN32_ADIRI</name>